<feature type="domain" description="F-box" evidence="1">
    <location>
        <begin position="15"/>
        <end position="57"/>
    </location>
</feature>
<organism evidence="2 3">
    <name type="scientific">Mycena sanguinolenta</name>
    <dbReference type="NCBI Taxonomy" id="230812"/>
    <lineage>
        <taxon>Eukaryota</taxon>
        <taxon>Fungi</taxon>
        <taxon>Dikarya</taxon>
        <taxon>Basidiomycota</taxon>
        <taxon>Agaricomycotina</taxon>
        <taxon>Agaricomycetes</taxon>
        <taxon>Agaricomycetidae</taxon>
        <taxon>Agaricales</taxon>
        <taxon>Marasmiineae</taxon>
        <taxon>Mycenaceae</taxon>
        <taxon>Mycena</taxon>
    </lineage>
</organism>
<dbReference type="Proteomes" id="UP000623467">
    <property type="component" value="Unassembled WGS sequence"/>
</dbReference>
<evidence type="ECO:0000313" key="3">
    <source>
        <dbReference type="Proteomes" id="UP000623467"/>
    </source>
</evidence>
<keyword evidence="3" id="KW-1185">Reference proteome</keyword>
<gene>
    <name evidence="2" type="ORF">MSAN_02117800</name>
</gene>
<comment type="caution">
    <text evidence="2">The sequence shown here is derived from an EMBL/GenBank/DDBJ whole genome shotgun (WGS) entry which is preliminary data.</text>
</comment>
<dbReference type="SUPFAM" id="SSF81383">
    <property type="entry name" value="F-box domain"/>
    <property type="match status" value="1"/>
</dbReference>
<dbReference type="Pfam" id="PF12937">
    <property type="entry name" value="F-box-like"/>
    <property type="match status" value="1"/>
</dbReference>
<evidence type="ECO:0000259" key="1">
    <source>
        <dbReference type="Pfam" id="PF12937"/>
    </source>
</evidence>
<dbReference type="InterPro" id="IPR036047">
    <property type="entry name" value="F-box-like_dom_sf"/>
</dbReference>
<evidence type="ECO:0000313" key="2">
    <source>
        <dbReference type="EMBL" id="KAF7340883.1"/>
    </source>
</evidence>
<proteinExistence type="predicted"/>
<dbReference type="AlphaFoldDB" id="A0A8H6XGT8"/>
<reference evidence="2" key="1">
    <citation type="submission" date="2020-05" db="EMBL/GenBank/DDBJ databases">
        <title>Mycena genomes resolve the evolution of fungal bioluminescence.</title>
        <authorList>
            <person name="Tsai I.J."/>
        </authorList>
    </citation>
    <scope>NUCLEOTIDE SEQUENCE</scope>
    <source>
        <strain evidence="2">160909Yilan</strain>
    </source>
</reference>
<protein>
    <recommendedName>
        <fullName evidence="1">F-box domain-containing protein</fullName>
    </recommendedName>
</protein>
<dbReference type="InterPro" id="IPR001810">
    <property type="entry name" value="F-box_dom"/>
</dbReference>
<dbReference type="EMBL" id="JACAZH010000029">
    <property type="protein sequence ID" value="KAF7340883.1"/>
    <property type="molecule type" value="Genomic_DNA"/>
</dbReference>
<name>A0A8H6XGT8_9AGAR</name>
<sequence>MVLTRRAHRLAEIFRCLPNEILVEIIQHSHKMDQATLSRVSKLFHDLCLPVLYRDVKISSDHVIPASIAIRSFCSGIVENPARADAVRSFSLDVPCDTWNIEICCGLILATLKLMLKLDYLSIFGSALDVRQWDMLLEHCNFSQLISCNIWAAPEAIPPLEAFLARHSTLKRIHIHPGYRRMVPSRSASISLPNLEYYHGNASFIPAINATSLKKVQLDWHPEDDVDVDKYIIGISSMKKPHLQFVSHIYTGEDPFHQMLTSISNHIPHTKTLQIRANSIVATTVHRITTCLQQFTGLVYLELGYNGGFRQSAAKAEDEIVVEGYGAACPTLEGCCFHNRAWRKVDGRWEEYPVSEFLVLTDGFFYPGY</sequence>
<accession>A0A8H6XGT8</accession>
<dbReference type="OrthoDB" id="3019779at2759"/>